<dbReference type="InterPro" id="IPR035446">
    <property type="entry name" value="SLSG/EP1"/>
</dbReference>
<dbReference type="AlphaFoldDB" id="V4KUX2"/>
<dbReference type="OMA" id="PEFPYKH"/>
<dbReference type="Proteomes" id="UP000030689">
    <property type="component" value="Unassembled WGS sequence"/>
</dbReference>
<dbReference type="InterPro" id="IPR001480">
    <property type="entry name" value="Bulb-type_lectin_dom"/>
</dbReference>
<dbReference type="Pfam" id="PF01453">
    <property type="entry name" value="B_lectin"/>
    <property type="match status" value="1"/>
</dbReference>
<dbReference type="KEGG" id="eus:EUTSA_v10007731mg"/>
<evidence type="ECO:0000313" key="7">
    <source>
        <dbReference type="Proteomes" id="UP000030689"/>
    </source>
</evidence>
<dbReference type="EMBL" id="KI517683">
    <property type="protein sequence ID" value="ESQ35114.1"/>
    <property type="molecule type" value="Genomic_DNA"/>
</dbReference>
<dbReference type="CDD" id="cd01098">
    <property type="entry name" value="PAN_AP_plant"/>
    <property type="match status" value="1"/>
</dbReference>
<dbReference type="Gene3D" id="2.90.10.10">
    <property type="entry name" value="Bulb-type lectin domain"/>
    <property type="match status" value="1"/>
</dbReference>
<dbReference type="SUPFAM" id="SSF51110">
    <property type="entry name" value="alpha-D-mannose-specific plant lectins"/>
    <property type="match status" value="1"/>
</dbReference>
<organism evidence="6 7">
    <name type="scientific">Eutrema salsugineum</name>
    <name type="common">Saltwater cress</name>
    <name type="synonym">Sisymbrium salsugineum</name>
    <dbReference type="NCBI Taxonomy" id="72664"/>
    <lineage>
        <taxon>Eukaryota</taxon>
        <taxon>Viridiplantae</taxon>
        <taxon>Streptophyta</taxon>
        <taxon>Embryophyta</taxon>
        <taxon>Tracheophyta</taxon>
        <taxon>Spermatophyta</taxon>
        <taxon>Magnoliopsida</taxon>
        <taxon>eudicotyledons</taxon>
        <taxon>Gunneridae</taxon>
        <taxon>Pentapetalae</taxon>
        <taxon>rosids</taxon>
        <taxon>malvids</taxon>
        <taxon>Brassicales</taxon>
        <taxon>Brassicaceae</taxon>
        <taxon>Eutremeae</taxon>
        <taxon>Eutrema</taxon>
    </lineage>
</organism>
<sequence length="420" mass="47123">MGLASHILTLLSLFLLIILVRPQVDPSQQLQFINRGEFGESTVEYGASYRDVGVIRNLFRLCLFNTTPNAFILAIGMGTGSSDSIIRWVWQANPQNPVQEEASLSFGPDGNLVLAQPDGRVVWQTKTENKGVIGLGMNENGNLELFDNGGWPVWQSFDFPTDTLLVGQSLTLDGPNKLVTHDKGSYSLILEPDRLVLSHEIPRSSNKSVVYYVMEGRFIPSTTFYAAKDQGTATQLGLATPALRPEFPYKHFLARPRFNASKSFLRLDSDGYLRIYTFDFKVSFLAWEVTFELFDQNNNCWLPSKCGEFGLCEDNQCVACPLEMGLLGWSEACRPKKVRSCDPKTFHYYRLGGVDHFITKYNVGLAVGESKCRGLCSRDCKCLGYFYDKSSFKCWIGYELGTLVKVSDSKKVAYIKTPNI</sequence>
<dbReference type="Gramene" id="ESQ35114">
    <property type="protein sequence ID" value="ESQ35114"/>
    <property type="gene ID" value="EUTSA_v10007731mg"/>
</dbReference>
<keyword evidence="7" id="KW-1185">Reference proteome</keyword>
<keyword evidence="2" id="KW-1015">Disulfide bond</keyword>
<name>V4KUX2_EUTSA</name>
<reference evidence="6 7" key="1">
    <citation type="journal article" date="2013" name="Front. Plant Sci.">
        <title>The Reference Genome of the Halophytic Plant Eutrema salsugineum.</title>
        <authorList>
            <person name="Yang R."/>
            <person name="Jarvis D.E."/>
            <person name="Chen H."/>
            <person name="Beilstein M.A."/>
            <person name="Grimwood J."/>
            <person name="Jenkins J."/>
            <person name="Shu S."/>
            <person name="Prochnik S."/>
            <person name="Xin M."/>
            <person name="Ma C."/>
            <person name="Schmutz J."/>
            <person name="Wing R.A."/>
            <person name="Mitchell-Olds T."/>
            <person name="Schumaker K.S."/>
            <person name="Wang X."/>
        </authorList>
    </citation>
    <scope>NUCLEOTIDE SEQUENCE [LARGE SCALE GENOMIC DNA]</scope>
</reference>
<accession>V4KUX2</accession>
<proteinExistence type="predicted"/>
<feature type="chain" id="PRO_5004720109" description="Bulb-type lectin domain-containing protein" evidence="4">
    <location>
        <begin position="23"/>
        <end position="420"/>
    </location>
</feature>
<dbReference type="InterPro" id="IPR051343">
    <property type="entry name" value="G-type_lectin_kinases/EP1-like"/>
</dbReference>
<evidence type="ECO:0000256" key="4">
    <source>
        <dbReference type="SAM" id="SignalP"/>
    </source>
</evidence>
<keyword evidence="3" id="KW-0325">Glycoprotein</keyword>
<keyword evidence="1 4" id="KW-0732">Signal</keyword>
<evidence type="ECO:0000259" key="5">
    <source>
        <dbReference type="PROSITE" id="PS50927"/>
    </source>
</evidence>
<dbReference type="eggNOG" id="ENOG502QWJD">
    <property type="taxonomic scope" value="Eukaryota"/>
</dbReference>
<dbReference type="CDD" id="cd00028">
    <property type="entry name" value="B_lectin"/>
    <property type="match status" value="1"/>
</dbReference>
<protein>
    <recommendedName>
        <fullName evidence="5">Bulb-type lectin domain-containing protein</fullName>
    </recommendedName>
</protein>
<dbReference type="PIRSF" id="PIRSF002686">
    <property type="entry name" value="SLG"/>
    <property type="match status" value="1"/>
</dbReference>
<gene>
    <name evidence="6" type="ORF">EUTSA_v10007731mg</name>
</gene>
<feature type="domain" description="Bulb-type lectin" evidence="5">
    <location>
        <begin position="40"/>
        <end position="158"/>
    </location>
</feature>
<dbReference type="PROSITE" id="PS50927">
    <property type="entry name" value="BULB_LECTIN"/>
    <property type="match status" value="1"/>
</dbReference>
<dbReference type="PANTHER" id="PTHR47976">
    <property type="entry name" value="G-TYPE LECTIN S-RECEPTOR-LIKE SERINE/THREONINE-PROTEIN KINASE SD2-5"/>
    <property type="match status" value="1"/>
</dbReference>
<evidence type="ECO:0000256" key="2">
    <source>
        <dbReference type="ARBA" id="ARBA00023157"/>
    </source>
</evidence>
<dbReference type="STRING" id="72664.V4KUX2"/>
<dbReference type="PANTHER" id="PTHR47976:SF115">
    <property type="entry name" value="RECEPTOR-LIKE SERINE_THREONINE-PROTEIN KINASE"/>
    <property type="match status" value="1"/>
</dbReference>
<dbReference type="InterPro" id="IPR036426">
    <property type="entry name" value="Bulb-type_lectin_dom_sf"/>
</dbReference>
<dbReference type="SMART" id="SM00108">
    <property type="entry name" value="B_lectin"/>
    <property type="match status" value="1"/>
</dbReference>
<feature type="signal peptide" evidence="4">
    <location>
        <begin position="1"/>
        <end position="22"/>
    </location>
</feature>
<evidence type="ECO:0000256" key="3">
    <source>
        <dbReference type="ARBA" id="ARBA00023180"/>
    </source>
</evidence>
<evidence type="ECO:0000313" key="6">
    <source>
        <dbReference type="EMBL" id="ESQ35114.1"/>
    </source>
</evidence>
<evidence type="ECO:0000256" key="1">
    <source>
        <dbReference type="ARBA" id="ARBA00022729"/>
    </source>
</evidence>
<dbReference type="OrthoDB" id="1884773at2759"/>